<organism evidence="1 2">
    <name type="scientific">Rhabdonatronobacter sediminivivens</name>
    <dbReference type="NCBI Taxonomy" id="2743469"/>
    <lineage>
        <taxon>Bacteria</taxon>
        <taxon>Pseudomonadati</taxon>
        <taxon>Pseudomonadota</taxon>
        <taxon>Alphaproteobacteria</taxon>
        <taxon>Rhodobacterales</taxon>
        <taxon>Paracoccaceae</taxon>
        <taxon>Rhabdonatronobacter</taxon>
    </lineage>
</organism>
<dbReference type="RefSeq" id="WP_179905994.1">
    <property type="nucleotide sequence ID" value="NZ_JACBXS010000017.1"/>
</dbReference>
<dbReference type="InterPro" id="IPR010836">
    <property type="entry name" value="SapC"/>
</dbReference>
<protein>
    <submittedName>
        <fullName evidence="1">SapC family protein</fullName>
    </submittedName>
</protein>
<dbReference type="Proteomes" id="UP000529417">
    <property type="component" value="Unassembled WGS sequence"/>
</dbReference>
<dbReference type="EMBL" id="JACBXS010000017">
    <property type="protein sequence ID" value="NYS25288.1"/>
    <property type="molecule type" value="Genomic_DNA"/>
</dbReference>
<reference evidence="1 2" key="1">
    <citation type="journal article" date="2000" name="Arch. Microbiol.">
        <title>Rhodobaca bogoriensis gen. nov. and sp. nov., an alkaliphilic purple nonsulfur bacterium from African Rift Valley soda lakes.</title>
        <authorList>
            <person name="Milford A.D."/>
            <person name="Achenbach L.A."/>
            <person name="Jung D.O."/>
            <person name="Madigan M.T."/>
        </authorList>
    </citation>
    <scope>NUCLEOTIDE SEQUENCE [LARGE SCALE GENOMIC DNA]</scope>
    <source>
        <strain evidence="1 2">2376</strain>
    </source>
</reference>
<accession>A0A7Z0HZR6</accession>
<proteinExistence type="predicted"/>
<dbReference type="AlphaFoldDB" id="A0A7Z0HZR6"/>
<comment type="caution">
    <text evidence="1">The sequence shown here is derived from an EMBL/GenBank/DDBJ whole genome shotgun (WGS) entry which is preliminary data.</text>
</comment>
<gene>
    <name evidence="1" type="ORF">HUK65_09820</name>
</gene>
<keyword evidence="2" id="KW-1185">Reference proteome</keyword>
<evidence type="ECO:0000313" key="1">
    <source>
        <dbReference type="EMBL" id="NYS25288.1"/>
    </source>
</evidence>
<evidence type="ECO:0000313" key="2">
    <source>
        <dbReference type="Proteomes" id="UP000529417"/>
    </source>
</evidence>
<name>A0A7Z0HZR6_9RHOB</name>
<sequence length="255" mass="28353">MSKQLLIYENAVPISAEHHQDISIRTGESWAFARDLHSVPLVAAEFEQAGAEMPVVFAGEGDDLTPVGLLGLEAGENLFLDSDHRWQGRYVPAFLRRYPFVFASTGENGETLTLCIDTGFSGVNTEGRGERLFDADGNRTQYLERMLQFASDYQAQHQLTRAFGKRLNQLGILEPAIANISLPGGRSFTLRGFQRVNREKLAALSDEVVVDLFRTDMLGLIHFHLASLSQMNRLLERKQPAVPAPTHASEQEEPA</sequence>
<dbReference type="Pfam" id="PF07277">
    <property type="entry name" value="SapC"/>
    <property type="match status" value="1"/>
</dbReference>